<dbReference type="FunFam" id="3.40.50.720:FF:000084">
    <property type="entry name" value="Short-chain dehydrogenase reductase"/>
    <property type="match status" value="1"/>
</dbReference>
<dbReference type="PRINTS" id="PR00080">
    <property type="entry name" value="SDRFAMILY"/>
</dbReference>
<keyword evidence="2" id="KW-0560">Oxidoreductase</keyword>
<comment type="caution">
    <text evidence="3">The sequence shown here is derived from an EMBL/GenBank/DDBJ whole genome shotgun (WGS) entry which is preliminary data.</text>
</comment>
<dbReference type="GO" id="GO:0016491">
    <property type="term" value="F:oxidoreductase activity"/>
    <property type="evidence" value="ECO:0007669"/>
    <property type="project" value="UniProtKB-KW"/>
</dbReference>
<dbReference type="PRINTS" id="PR00081">
    <property type="entry name" value="GDHRDH"/>
</dbReference>
<name>A0A4Q7VZU9_9BURK</name>
<dbReference type="Pfam" id="PF13561">
    <property type="entry name" value="adh_short_C2"/>
    <property type="match status" value="1"/>
</dbReference>
<accession>A0A4Q7VZU9</accession>
<protein>
    <submittedName>
        <fullName evidence="3">NAD(P)-dependent dehydrogenase (Short-subunit alcohol dehydrogenase family)</fullName>
    </submittedName>
</protein>
<evidence type="ECO:0000313" key="4">
    <source>
        <dbReference type="Proteomes" id="UP000293671"/>
    </source>
</evidence>
<dbReference type="InterPro" id="IPR002347">
    <property type="entry name" value="SDR_fam"/>
</dbReference>
<dbReference type="Proteomes" id="UP000293671">
    <property type="component" value="Unassembled WGS sequence"/>
</dbReference>
<dbReference type="OrthoDB" id="9178657at2"/>
<dbReference type="NCBIfam" id="NF004818">
    <property type="entry name" value="PRK06172.1"/>
    <property type="match status" value="1"/>
</dbReference>
<dbReference type="PANTHER" id="PTHR24321">
    <property type="entry name" value="DEHYDROGENASES, SHORT CHAIN"/>
    <property type="match status" value="1"/>
</dbReference>
<dbReference type="NCBIfam" id="NF005559">
    <property type="entry name" value="PRK07231.1"/>
    <property type="match status" value="1"/>
</dbReference>
<dbReference type="AlphaFoldDB" id="A0A4Q7VZU9"/>
<proteinExistence type="inferred from homology"/>
<organism evidence="3 4">
    <name type="scientific">Rivibacter subsaxonicus</name>
    <dbReference type="NCBI Taxonomy" id="457575"/>
    <lineage>
        <taxon>Bacteria</taxon>
        <taxon>Pseudomonadati</taxon>
        <taxon>Pseudomonadota</taxon>
        <taxon>Betaproteobacteria</taxon>
        <taxon>Burkholderiales</taxon>
        <taxon>Rivibacter</taxon>
    </lineage>
</organism>
<comment type="similarity">
    <text evidence="1">Belongs to the short-chain dehydrogenases/reductases (SDR) family.</text>
</comment>
<reference evidence="3 4" key="1">
    <citation type="submission" date="2019-02" db="EMBL/GenBank/DDBJ databases">
        <title>Genomic Encyclopedia of Type Strains, Phase IV (KMG-IV): sequencing the most valuable type-strain genomes for metagenomic binning, comparative biology and taxonomic classification.</title>
        <authorList>
            <person name="Goeker M."/>
        </authorList>
    </citation>
    <scope>NUCLEOTIDE SEQUENCE [LARGE SCALE GENOMIC DNA]</scope>
    <source>
        <strain evidence="3 4">DSM 19570</strain>
    </source>
</reference>
<dbReference type="EMBL" id="SHKP01000004">
    <property type="protein sequence ID" value="RZU02462.1"/>
    <property type="molecule type" value="Genomic_DNA"/>
</dbReference>
<keyword evidence="4" id="KW-1185">Reference proteome</keyword>
<evidence type="ECO:0000256" key="2">
    <source>
        <dbReference type="ARBA" id="ARBA00023002"/>
    </source>
</evidence>
<sequence>MTTLFNGEVALVTGGSSGIGRATALAFAAEGARVVVASRRSEESTETVSLIRAAGGDAIFVKADVSKASEVEALVARAVEHYGALNFAFNNAGIEGDPFVPLARYSETSWDEVIDINLKGVFLSMKYELPHIVRTRGAIVNMASVAGLRGGRLGVAYYASKHGVVGLTKAAALEYADQGVRINAVAPAVIQTPLADRAGLTSDPARTARVLAMHPLGRVGVPEEVANAVLWLCSKGASFTTGHALPVDGGYLI</sequence>
<dbReference type="Gene3D" id="3.40.50.720">
    <property type="entry name" value="NAD(P)-binding Rossmann-like Domain"/>
    <property type="match status" value="1"/>
</dbReference>
<evidence type="ECO:0000313" key="3">
    <source>
        <dbReference type="EMBL" id="RZU02462.1"/>
    </source>
</evidence>
<gene>
    <name evidence="3" type="ORF">EV670_0486</name>
</gene>
<evidence type="ECO:0000256" key="1">
    <source>
        <dbReference type="ARBA" id="ARBA00006484"/>
    </source>
</evidence>
<dbReference type="PANTHER" id="PTHR24321:SF11">
    <property type="entry name" value="BLR0893 PROTEIN"/>
    <property type="match status" value="1"/>
</dbReference>
<dbReference type="InterPro" id="IPR036291">
    <property type="entry name" value="NAD(P)-bd_dom_sf"/>
</dbReference>
<dbReference type="SUPFAM" id="SSF51735">
    <property type="entry name" value="NAD(P)-binding Rossmann-fold domains"/>
    <property type="match status" value="1"/>
</dbReference>
<dbReference type="RefSeq" id="WP_130430220.1">
    <property type="nucleotide sequence ID" value="NZ_SHKP01000004.1"/>
</dbReference>